<reference evidence="1 2" key="1">
    <citation type="submission" date="2020-04" db="EMBL/GenBank/DDBJ databases">
        <authorList>
            <person name="Liu S."/>
        </authorList>
    </citation>
    <scope>NUCLEOTIDE SEQUENCE [LARGE SCALE GENOMIC DNA]</scope>
    <source>
        <strain evidence="1 2">CGMCC 1.15091</strain>
    </source>
</reference>
<protein>
    <submittedName>
        <fullName evidence="1">Glutathione-dependent formaldehyde dehydrogenase</fullName>
    </submittedName>
</protein>
<feature type="non-terminal residue" evidence="1">
    <location>
        <position position="1"/>
    </location>
</feature>
<dbReference type="EMBL" id="JAAZSR010000453">
    <property type="protein sequence ID" value="NKX52229.1"/>
    <property type="molecule type" value="Genomic_DNA"/>
</dbReference>
<evidence type="ECO:0000313" key="2">
    <source>
        <dbReference type="Proteomes" id="UP000523795"/>
    </source>
</evidence>
<dbReference type="SUPFAM" id="SSF51735">
    <property type="entry name" value="NAD(P)-binding Rossmann-fold domains"/>
    <property type="match status" value="1"/>
</dbReference>
<accession>A0ABX1JTZ1</accession>
<proteinExistence type="predicted"/>
<sequence length="48" mass="5057">KALEQNAEIIDFNKEDPVQALQEATLGMGADAVIDAVGVDAQRPYSGP</sequence>
<comment type="caution">
    <text evidence="1">The sequence shown here is derived from an EMBL/GenBank/DDBJ whole genome shotgun (WGS) entry which is preliminary data.</text>
</comment>
<feature type="non-terminal residue" evidence="1">
    <location>
        <position position="48"/>
    </location>
</feature>
<name>A0ABX1JTZ1_9MICC</name>
<dbReference type="Proteomes" id="UP000523795">
    <property type="component" value="Unassembled WGS sequence"/>
</dbReference>
<gene>
    <name evidence="1" type="ORF">HER39_16970</name>
</gene>
<keyword evidence="2" id="KW-1185">Reference proteome</keyword>
<evidence type="ECO:0000313" key="1">
    <source>
        <dbReference type="EMBL" id="NKX52229.1"/>
    </source>
</evidence>
<dbReference type="InterPro" id="IPR036291">
    <property type="entry name" value="NAD(P)-bd_dom_sf"/>
</dbReference>
<dbReference type="Gene3D" id="3.40.50.720">
    <property type="entry name" value="NAD(P)-binding Rossmann-like Domain"/>
    <property type="match status" value="1"/>
</dbReference>
<organism evidence="1 2">
    <name type="scientific">Arthrobacter deserti</name>
    <dbReference type="NCBI Taxonomy" id="1742687"/>
    <lineage>
        <taxon>Bacteria</taxon>
        <taxon>Bacillati</taxon>
        <taxon>Actinomycetota</taxon>
        <taxon>Actinomycetes</taxon>
        <taxon>Micrococcales</taxon>
        <taxon>Micrococcaceae</taxon>
        <taxon>Arthrobacter</taxon>
    </lineage>
</organism>